<organism evidence="18 19">
    <name type="scientific">Syphacia muris</name>
    <dbReference type="NCBI Taxonomy" id="451379"/>
    <lineage>
        <taxon>Eukaryota</taxon>
        <taxon>Metazoa</taxon>
        <taxon>Ecdysozoa</taxon>
        <taxon>Nematoda</taxon>
        <taxon>Chromadorea</taxon>
        <taxon>Rhabditida</taxon>
        <taxon>Spirurina</taxon>
        <taxon>Oxyuridomorpha</taxon>
        <taxon>Oxyuroidea</taxon>
        <taxon>Oxyuridae</taxon>
        <taxon>Syphacia</taxon>
    </lineage>
</organism>
<evidence type="ECO:0000313" key="19">
    <source>
        <dbReference type="WBParaSite" id="SMUV_0000380801-mRNA-1"/>
    </source>
</evidence>
<dbReference type="GO" id="GO:0008270">
    <property type="term" value="F:zinc ion binding"/>
    <property type="evidence" value="ECO:0007669"/>
    <property type="project" value="UniProtKB-KW"/>
</dbReference>
<dbReference type="InterPro" id="IPR051366">
    <property type="entry name" value="DEF8"/>
</dbReference>
<proteinExistence type="inferred from homology"/>
<keyword evidence="7" id="KW-0863">Zinc-finger</keyword>
<dbReference type="STRING" id="451379.A0A0N5AHF7"/>
<feature type="domain" description="Phorbol-ester/DAG-type" evidence="17">
    <location>
        <begin position="131"/>
        <end position="182"/>
    </location>
</feature>
<reference evidence="19" key="1">
    <citation type="submission" date="2016-03" db="UniProtKB">
        <authorList>
            <consortium name="WormBaseParasite"/>
        </authorList>
    </citation>
    <scope>IDENTIFICATION</scope>
</reference>
<feature type="region of interest" description="Disordered" evidence="16">
    <location>
        <begin position="1"/>
        <end position="30"/>
    </location>
</feature>
<dbReference type="CDD" id="cd20819">
    <property type="entry name" value="C1_DEF8"/>
    <property type="match status" value="1"/>
</dbReference>
<keyword evidence="9" id="KW-0805">Transcription regulation</keyword>
<dbReference type="InterPro" id="IPR038510">
    <property type="entry name" value="Spt4_sf"/>
</dbReference>
<evidence type="ECO:0000256" key="2">
    <source>
        <dbReference type="ARBA" id="ARBA00010464"/>
    </source>
</evidence>
<dbReference type="PANTHER" id="PTHR12326:SF3">
    <property type="entry name" value="DIFFERENTIALLY EXPRESSED IN FDCP 8 HOMOLOG"/>
    <property type="match status" value="1"/>
</dbReference>
<dbReference type="SUPFAM" id="SSF57889">
    <property type="entry name" value="Cysteine-rich domain"/>
    <property type="match status" value="1"/>
</dbReference>
<dbReference type="CDD" id="cd07973">
    <property type="entry name" value="Spt4"/>
    <property type="match status" value="1"/>
</dbReference>
<evidence type="ECO:0000256" key="8">
    <source>
        <dbReference type="ARBA" id="ARBA00022833"/>
    </source>
</evidence>
<evidence type="ECO:0000256" key="15">
    <source>
        <dbReference type="ARBA" id="ARBA00079864"/>
    </source>
</evidence>
<evidence type="ECO:0000256" key="7">
    <source>
        <dbReference type="ARBA" id="ARBA00022771"/>
    </source>
</evidence>
<name>A0A0N5AHF7_9BILA</name>
<sequence length="549" mass="63269">MNSRGLNVNEVNTTEDQCDEKNNENRQSTSMLSATDIENVVSADLNVQSALDDEVTRMLQEAQYNGENYTAEEELELVIGYCLRKLQNPDNLEITWKKDLMKKLVESRLKLDSLKDACVSGELLHIRTYQNHEFIVQSARGRNPYCEVCMSTIWRLIQRWRKCRVCGIRVHDKCIEGVVRKCVGAVACDPDFRVAMKICPEQGLDAQNYACAECKRPLQFGASAEVEPRLCDYSGLYYCNHCHWNDEWMIPARVVNNWDCNKYKVCRASKQLLAYIDRKPLYNLSQVNPRLLTFVAQLNKINKLRHDIMYMKCYFMCCKEAKRLRILQYLNRRQHFVESAEWYSLMDLRDLIDGRLLPEIETIVSVFTAHITRDCVICQGNGFICELCPDDNVIYPFSEGVSICHECCAVFHRHCFDVASKRCPRKNVVVMSIESVPRDLRNLRACLLCSMVKSLDQFVLDGCDNCERYLNMKGDEDKVSECTSSNFDGIIAAASPEDSWVCKWQKINRKVKGIYAVSVSGSLPSHIVQELKAQNVRYVPNMRDTTEKL</sequence>
<evidence type="ECO:0000256" key="10">
    <source>
        <dbReference type="ARBA" id="ARBA00023159"/>
    </source>
</evidence>
<dbReference type="InterPro" id="IPR025258">
    <property type="entry name" value="RH_dom"/>
</dbReference>
<dbReference type="Pfam" id="PF13901">
    <property type="entry name" value="RH_dom"/>
    <property type="match status" value="1"/>
</dbReference>
<dbReference type="InterPro" id="IPR002219">
    <property type="entry name" value="PKC_DAG/PE"/>
</dbReference>
<protein>
    <recommendedName>
        <fullName evidence="3">Transcription elongation factor SPT4</fullName>
    </recommendedName>
    <alternativeName>
        <fullName evidence="15">DRB sensitivity-inducing factor small subunit</fullName>
    </alternativeName>
    <alternativeName>
        <fullName evidence="14">Transcription elongation factor spt4</fullName>
    </alternativeName>
</protein>
<feature type="compositionally biased region" description="Polar residues" evidence="16">
    <location>
        <begin position="1"/>
        <end position="15"/>
    </location>
</feature>
<dbReference type="SMART" id="SM00109">
    <property type="entry name" value="C1"/>
    <property type="match status" value="1"/>
</dbReference>
<evidence type="ECO:0000256" key="4">
    <source>
        <dbReference type="ARBA" id="ARBA00022491"/>
    </source>
</evidence>
<keyword evidence="6" id="KW-0677">Repeat</keyword>
<dbReference type="SMART" id="SM01175">
    <property type="entry name" value="DUF4206"/>
    <property type="match status" value="1"/>
</dbReference>
<evidence type="ECO:0000256" key="1">
    <source>
        <dbReference type="ARBA" id="ARBA00004123"/>
    </source>
</evidence>
<evidence type="ECO:0000259" key="17">
    <source>
        <dbReference type="PROSITE" id="PS50081"/>
    </source>
</evidence>
<evidence type="ECO:0000256" key="13">
    <source>
        <dbReference type="ARBA" id="ARBA00029450"/>
    </source>
</evidence>
<evidence type="ECO:0000256" key="3">
    <source>
        <dbReference type="ARBA" id="ARBA00020182"/>
    </source>
</evidence>
<dbReference type="InterPro" id="IPR022800">
    <property type="entry name" value="Spt4/RpoE2_Znf"/>
</dbReference>
<dbReference type="PROSITE" id="PS50081">
    <property type="entry name" value="ZF_DAG_PE_2"/>
    <property type="match status" value="1"/>
</dbReference>
<dbReference type="InterPro" id="IPR029040">
    <property type="entry name" value="RPABC4/Spt4"/>
</dbReference>
<dbReference type="Gene3D" id="3.30.40.210">
    <property type="match status" value="1"/>
</dbReference>
<keyword evidence="10" id="KW-0010">Activator</keyword>
<keyword evidence="12" id="KW-0539">Nucleus</keyword>
<evidence type="ECO:0000256" key="12">
    <source>
        <dbReference type="ARBA" id="ARBA00023242"/>
    </source>
</evidence>
<dbReference type="InterPro" id="IPR047983">
    <property type="entry name" value="DEF8_C1"/>
</dbReference>
<evidence type="ECO:0000256" key="9">
    <source>
        <dbReference type="ARBA" id="ARBA00023015"/>
    </source>
</evidence>
<dbReference type="InterPro" id="IPR046349">
    <property type="entry name" value="C1-like_sf"/>
</dbReference>
<evidence type="ECO:0000256" key="14">
    <source>
        <dbReference type="ARBA" id="ARBA00070621"/>
    </source>
</evidence>
<dbReference type="SMART" id="SM01389">
    <property type="entry name" value="Spt4"/>
    <property type="match status" value="1"/>
</dbReference>
<dbReference type="Pfam" id="PF06093">
    <property type="entry name" value="Spt4"/>
    <property type="match status" value="1"/>
</dbReference>
<dbReference type="FunFam" id="3.30.40.210:FF:000001">
    <property type="entry name" value="Transcription elongation factor SPT4"/>
    <property type="match status" value="1"/>
</dbReference>
<dbReference type="GO" id="GO:0005634">
    <property type="term" value="C:nucleus"/>
    <property type="evidence" value="ECO:0007669"/>
    <property type="project" value="UniProtKB-SubCell"/>
</dbReference>
<dbReference type="PANTHER" id="PTHR12326">
    <property type="entry name" value="PLECKSTRIN HOMOLOGY DOMAIN CONTAINING PROTEIN"/>
    <property type="match status" value="1"/>
</dbReference>
<keyword evidence="4" id="KW-0678">Repressor</keyword>
<comment type="subcellular location">
    <subcellularLocation>
        <location evidence="1">Nucleus</location>
    </subcellularLocation>
</comment>
<dbReference type="Proteomes" id="UP000046393">
    <property type="component" value="Unplaced"/>
</dbReference>
<dbReference type="PROSITE" id="PS00479">
    <property type="entry name" value="ZF_DAG_PE_1"/>
    <property type="match status" value="1"/>
</dbReference>
<dbReference type="AlphaFoldDB" id="A0A0N5AHF7"/>
<evidence type="ECO:0000313" key="18">
    <source>
        <dbReference type="Proteomes" id="UP000046393"/>
    </source>
</evidence>
<keyword evidence="18" id="KW-1185">Reference proteome</keyword>
<comment type="similarity">
    <text evidence="2">Belongs to the SPT4 family.</text>
</comment>
<evidence type="ECO:0000256" key="5">
    <source>
        <dbReference type="ARBA" id="ARBA00022723"/>
    </source>
</evidence>
<accession>A0A0N5AHF7</accession>
<dbReference type="Pfam" id="PF00130">
    <property type="entry name" value="C1_1"/>
    <property type="match status" value="1"/>
</dbReference>
<keyword evidence="5" id="KW-0479">Metal-binding</keyword>
<evidence type="ECO:0000256" key="6">
    <source>
        <dbReference type="ARBA" id="ARBA00022737"/>
    </source>
</evidence>
<keyword evidence="11" id="KW-0804">Transcription</keyword>
<comment type="similarity">
    <text evidence="13">Belongs to the DEF8 family.</text>
</comment>
<dbReference type="SUPFAM" id="SSF63393">
    <property type="entry name" value="RNA polymerase subunits"/>
    <property type="match status" value="1"/>
</dbReference>
<keyword evidence="8" id="KW-0862">Zinc</keyword>
<dbReference type="Gene3D" id="3.30.60.20">
    <property type="match status" value="1"/>
</dbReference>
<evidence type="ECO:0000256" key="11">
    <source>
        <dbReference type="ARBA" id="ARBA00023163"/>
    </source>
</evidence>
<evidence type="ECO:0000256" key="16">
    <source>
        <dbReference type="SAM" id="MobiDB-lite"/>
    </source>
</evidence>
<dbReference type="WBParaSite" id="SMUV_0000380801-mRNA-1">
    <property type="protein sequence ID" value="SMUV_0000380801-mRNA-1"/>
    <property type="gene ID" value="SMUV_0000380801"/>
</dbReference>